<name>A0A7S2KZ12_9STRA</name>
<keyword evidence="1" id="KW-0472">Membrane</keyword>
<keyword evidence="1" id="KW-0812">Transmembrane</keyword>
<dbReference type="Gene3D" id="3.40.50.300">
    <property type="entry name" value="P-loop containing nucleotide triphosphate hydrolases"/>
    <property type="match status" value="1"/>
</dbReference>
<evidence type="ECO:0000256" key="1">
    <source>
        <dbReference type="SAM" id="Phobius"/>
    </source>
</evidence>
<gene>
    <name evidence="2" type="ORF">SMAR0320_LOCUS6533</name>
</gene>
<protein>
    <recommendedName>
        <fullName evidence="3">Sulfotransferase domain-containing protein</fullName>
    </recommendedName>
</protein>
<dbReference type="AlphaFoldDB" id="A0A7S2KZ12"/>
<sequence>MVLYRQNLTASMAGPKRLKVRVTLLGFILASLAIAIVIITSRPPLSADVDHHRQLSLRSMITRLKDPKSVAEKDPHFWKYAYIIVNYHKSGHALSDVLVKHINSNLNQFGRPLKRMKVQPRGHFNSQTKCSEMSFAPGTITVIGGPELHCSTEQLRDILLSHPDPKRPKWGVKIIHLVRNPFTMSVSNYNYHRQDPTPEPFVHWKNPCDAGEVGSNKDTLKDLAAPLLSQPKVKIRVRGQLPLVQPIMKREDFKNIEDDCSSLYQTKPGMENATFYEHLRTLDPTEGLRMATADKMNNIVLMAVDLIKFKRVRELVKASNPNHINGDMEVKTISMDDFIHQPGRSMYQVYDFVFNDLLSEETKITRSKTYEQSYLQQRESHHEMNNHITYGKFGDTAALIEYLRGEPVFGPPLTKIEALLDEILYEESVGMERMIAHAFSHGH</sequence>
<proteinExistence type="predicted"/>
<feature type="transmembrane region" description="Helical" evidence="1">
    <location>
        <begin position="20"/>
        <end position="39"/>
    </location>
</feature>
<evidence type="ECO:0008006" key="3">
    <source>
        <dbReference type="Google" id="ProtNLM"/>
    </source>
</evidence>
<organism evidence="2">
    <name type="scientific">Skeletonema marinoi</name>
    <dbReference type="NCBI Taxonomy" id="267567"/>
    <lineage>
        <taxon>Eukaryota</taxon>
        <taxon>Sar</taxon>
        <taxon>Stramenopiles</taxon>
        <taxon>Ochrophyta</taxon>
        <taxon>Bacillariophyta</taxon>
        <taxon>Coscinodiscophyceae</taxon>
        <taxon>Thalassiosirophycidae</taxon>
        <taxon>Thalassiosirales</taxon>
        <taxon>Skeletonemataceae</taxon>
        <taxon>Skeletonema</taxon>
        <taxon>Skeletonema marinoi-dohrnii complex</taxon>
    </lineage>
</organism>
<keyword evidence="1" id="KW-1133">Transmembrane helix</keyword>
<dbReference type="EMBL" id="HBGZ01009093">
    <property type="protein sequence ID" value="CAD9589776.1"/>
    <property type="molecule type" value="Transcribed_RNA"/>
</dbReference>
<dbReference type="InterPro" id="IPR027417">
    <property type="entry name" value="P-loop_NTPase"/>
</dbReference>
<evidence type="ECO:0000313" key="2">
    <source>
        <dbReference type="EMBL" id="CAD9589776.1"/>
    </source>
</evidence>
<accession>A0A7S2KZ12</accession>
<reference evidence="2" key="1">
    <citation type="submission" date="2021-01" db="EMBL/GenBank/DDBJ databases">
        <authorList>
            <person name="Corre E."/>
            <person name="Pelletier E."/>
            <person name="Niang G."/>
            <person name="Scheremetjew M."/>
            <person name="Finn R."/>
            <person name="Kale V."/>
            <person name="Holt S."/>
            <person name="Cochrane G."/>
            <person name="Meng A."/>
            <person name="Brown T."/>
            <person name="Cohen L."/>
        </authorList>
    </citation>
    <scope>NUCLEOTIDE SEQUENCE</scope>
    <source>
        <strain evidence="2">SM1012Den-03</strain>
    </source>
</reference>